<protein>
    <recommendedName>
        <fullName evidence="5">C2H2-type domain-containing protein</fullName>
    </recommendedName>
</protein>
<dbReference type="PANTHER" id="PTHR19818:SF162">
    <property type="entry name" value="GASTRULA ZINC FINGER PROTEIN XLCGF57.1-RELATED"/>
    <property type="match status" value="1"/>
</dbReference>
<accession>A0A9N9RLM0</accession>
<reference evidence="6" key="2">
    <citation type="submission" date="2022-10" db="EMBL/GenBank/DDBJ databases">
        <authorList>
            <consortium name="ENA_rothamsted_submissions"/>
            <consortium name="culmorum"/>
            <person name="King R."/>
        </authorList>
    </citation>
    <scope>NUCLEOTIDE SEQUENCE</scope>
</reference>
<evidence type="ECO:0000256" key="2">
    <source>
        <dbReference type="ARBA" id="ARBA00022737"/>
    </source>
</evidence>
<dbReference type="GO" id="GO:0008270">
    <property type="term" value="F:zinc ion binding"/>
    <property type="evidence" value="ECO:0007669"/>
    <property type="project" value="UniProtKB-KW"/>
</dbReference>
<dbReference type="GO" id="GO:0000981">
    <property type="term" value="F:DNA-binding transcription factor activity, RNA polymerase II-specific"/>
    <property type="evidence" value="ECO:0007669"/>
    <property type="project" value="TreeGrafter"/>
</dbReference>
<sequence length="531" mass="63462">MYCDRYNTVFLIYFIFKMEKKCLVCEKTTSLKVLDDQEFRICEQINEMFSIKLNEYIMAKSMICKRCISSLRISFKFFQKIQNARDRLKLINTVLIKIEVKEEISESHKTEEEYSIVQPFSSPFSWKENEESEKEITEHKVFLINEEQKTKRKYNKIPPELRKKNRGIRRAKEALTITTKLLYQNEMIGKYCDSPETLEILDEDKLDGGKISSRVLQLFSSNSWPTFDWICHECPEHNKFSHILELNEHLHKIHKNKFKRNCYDCNKSIPHFAAYLNHIIENHSSHNKFCCILCSEPEYRWNFKDLYLHYQRKHLSSKVNFCIYCGLHFICGAKLKEHLISKHKRENDEGEKFQCDFCGWKTELRHRMKNHMVKHVTESTFMCDQCTLIFASAAYLSTHIKQVHSRLEINCSKCGKLFKSERRLRVHDKAVHQNNKQFKCHICQKAFHAQYRLNSHLRIHADALEEKYQCSYCERRFKYKPGMNYHIRAAHTGERPFFCPIEGCNERFLDYSNARKHISGTHNSMLKPFKK</sequence>
<dbReference type="Pfam" id="PF00096">
    <property type="entry name" value="zf-C2H2"/>
    <property type="match status" value="1"/>
</dbReference>
<dbReference type="GO" id="GO:0000978">
    <property type="term" value="F:RNA polymerase II cis-regulatory region sequence-specific DNA binding"/>
    <property type="evidence" value="ECO:0007669"/>
    <property type="project" value="TreeGrafter"/>
</dbReference>
<organism evidence="6 7">
    <name type="scientific">Chironomus riparius</name>
    <dbReference type="NCBI Taxonomy" id="315576"/>
    <lineage>
        <taxon>Eukaryota</taxon>
        <taxon>Metazoa</taxon>
        <taxon>Ecdysozoa</taxon>
        <taxon>Arthropoda</taxon>
        <taxon>Hexapoda</taxon>
        <taxon>Insecta</taxon>
        <taxon>Pterygota</taxon>
        <taxon>Neoptera</taxon>
        <taxon>Endopterygota</taxon>
        <taxon>Diptera</taxon>
        <taxon>Nematocera</taxon>
        <taxon>Chironomoidea</taxon>
        <taxon>Chironomidae</taxon>
        <taxon>Chironominae</taxon>
        <taxon>Chironomus</taxon>
    </lineage>
</organism>
<feature type="domain" description="C2H2-type" evidence="5">
    <location>
        <begin position="383"/>
        <end position="404"/>
    </location>
</feature>
<feature type="domain" description="C2H2-type" evidence="5">
    <location>
        <begin position="411"/>
        <end position="432"/>
    </location>
</feature>
<proteinExistence type="predicted"/>
<dbReference type="PROSITE" id="PS00028">
    <property type="entry name" value="ZINC_FINGER_C2H2_1"/>
    <property type="match status" value="7"/>
</dbReference>
<dbReference type="PANTHER" id="PTHR19818">
    <property type="entry name" value="ZINC FINGER PROTEIN ZIC AND GLI"/>
    <property type="match status" value="1"/>
</dbReference>
<dbReference type="SMART" id="SM00355">
    <property type="entry name" value="ZnF_C2H2"/>
    <property type="match status" value="10"/>
</dbReference>
<evidence type="ECO:0000313" key="7">
    <source>
        <dbReference type="Proteomes" id="UP001153620"/>
    </source>
</evidence>
<dbReference type="InterPro" id="IPR050329">
    <property type="entry name" value="GLI_C2H2-zinc-finger"/>
</dbReference>
<dbReference type="EMBL" id="OU895877">
    <property type="protein sequence ID" value="CAG9799200.1"/>
    <property type="molecule type" value="Genomic_DNA"/>
</dbReference>
<evidence type="ECO:0000256" key="4">
    <source>
        <dbReference type="ARBA" id="ARBA00022833"/>
    </source>
</evidence>
<gene>
    <name evidence="6" type="ORF">CHIRRI_LOCUS2169</name>
</gene>
<dbReference type="Gene3D" id="3.30.160.60">
    <property type="entry name" value="Classic Zinc Finger"/>
    <property type="match status" value="4"/>
</dbReference>
<feature type="domain" description="C2H2-type" evidence="5">
    <location>
        <begin position="470"/>
        <end position="491"/>
    </location>
</feature>
<name>A0A9N9RLM0_9DIPT</name>
<keyword evidence="2" id="KW-0677">Repeat</keyword>
<dbReference type="GO" id="GO:0005634">
    <property type="term" value="C:nucleus"/>
    <property type="evidence" value="ECO:0007669"/>
    <property type="project" value="UniProtKB-ARBA"/>
</dbReference>
<dbReference type="Proteomes" id="UP001153620">
    <property type="component" value="Chromosome 1"/>
</dbReference>
<feature type="domain" description="C2H2-type" evidence="5">
    <location>
        <begin position="322"/>
        <end position="343"/>
    </location>
</feature>
<evidence type="ECO:0000313" key="6">
    <source>
        <dbReference type="EMBL" id="CAG9799200.1"/>
    </source>
</evidence>
<evidence type="ECO:0000256" key="3">
    <source>
        <dbReference type="ARBA" id="ARBA00022771"/>
    </source>
</evidence>
<dbReference type="InterPro" id="IPR013087">
    <property type="entry name" value="Znf_C2H2_type"/>
</dbReference>
<dbReference type="SUPFAM" id="SSF57667">
    <property type="entry name" value="beta-beta-alpha zinc fingers"/>
    <property type="match status" value="4"/>
</dbReference>
<keyword evidence="4" id="KW-0862">Zinc</keyword>
<keyword evidence="7" id="KW-1185">Reference proteome</keyword>
<feature type="domain" description="C2H2-type" evidence="5">
    <location>
        <begin position="499"/>
        <end position="522"/>
    </location>
</feature>
<dbReference type="GO" id="GO:0045944">
    <property type="term" value="P:positive regulation of transcription by RNA polymerase II"/>
    <property type="evidence" value="ECO:0007669"/>
    <property type="project" value="UniProtKB-ARBA"/>
</dbReference>
<feature type="domain" description="C2H2-type" evidence="5">
    <location>
        <begin position="262"/>
        <end position="283"/>
    </location>
</feature>
<reference evidence="6" key="1">
    <citation type="submission" date="2022-01" db="EMBL/GenBank/DDBJ databases">
        <authorList>
            <person name="King R."/>
        </authorList>
    </citation>
    <scope>NUCLEOTIDE SEQUENCE</scope>
</reference>
<feature type="domain" description="C2H2-type" evidence="5">
    <location>
        <begin position="440"/>
        <end position="460"/>
    </location>
</feature>
<keyword evidence="1" id="KW-0479">Metal-binding</keyword>
<evidence type="ECO:0000259" key="5">
    <source>
        <dbReference type="PROSITE" id="PS00028"/>
    </source>
</evidence>
<dbReference type="OrthoDB" id="7731523at2759"/>
<evidence type="ECO:0000256" key="1">
    <source>
        <dbReference type="ARBA" id="ARBA00022723"/>
    </source>
</evidence>
<dbReference type="AlphaFoldDB" id="A0A9N9RLM0"/>
<dbReference type="InterPro" id="IPR036236">
    <property type="entry name" value="Znf_C2H2_sf"/>
</dbReference>
<keyword evidence="3" id="KW-0863">Zinc-finger</keyword>